<organism evidence="3 4">
    <name type="scientific">Folsomia candida</name>
    <name type="common">Springtail</name>
    <dbReference type="NCBI Taxonomy" id="158441"/>
    <lineage>
        <taxon>Eukaryota</taxon>
        <taxon>Metazoa</taxon>
        <taxon>Ecdysozoa</taxon>
        <taxon>Arthropoda</taxon>
        <taxon>Hexapoda</taxon>
        <taxon>Collembola</taxon>
        <taxon>Entomobryomorpha</taxon>
        <taxon>Isotomoidea</taxon>
        <taxon>Isotomidae</taxon>
        <taxon>Proisotominae</taxon>
        <taxon>Folsomia</taxon>
    </lineage>
</organism>
<dbReference type="OrthoDB" id="10644202at2759"/>
<protein>
    <recommendedName>
        <fullName evidence="2">F-box domain-containing protein</fullName>
    </recommendedName>
</protein>
<dbReference type="InterPro" id="IPR001810">
    <property type="entry name" value="F-box_dom"/>
</dbReference>
<feature type="region of interest" description="Disordered" evidence="1">
    <location>
        <begin position="582"/>
        <end position="633"/>
    </location>
</feature>
<feature type="compositionally biased region" description="Polar residues" evidence="1">
    <location>
        <begin position="96"/>
        <end position="106"/>
    </location>
</feature>
<sequence length="633" mass="69696">MSTNINKLPDKILAKIFEHTPKTETSVARLENVCLKWRETSVKHLGVFSVAGIGGQAFEITEVNANSRSHILENSSQIMTNVFDSDDEPSKDNGSDETPTSLPPTNQHDHGDATTTITTTVLPPVITSERLPEKLFSSGIKSPDYVKKLSFVGNIPIQLPSAFLSICKNLTGIHFHLSSLVGIAVIKAAAAMGAQVSLTLDVPTLKTLVFDSSGLNEMWESTAASLRPVTKLGHVLDLVINFLEQNNFPHLDNLIVDSPLCLDKENAVISSISSFLSRHWQSVQSFCYHQGFVVVLSPDSDEEELSNPENQVSLSNLAFSSTQLKKVSLTDLHVGLYRPQESGPLWINFLIQQAHLEKMIFTGDPIPFPANTVKANQSTLTTLICELRDSVDCAYLKDCIHLRKLSLLGKNEDEIEDQDIPDIILEADDEDNHPHHCNNILDLILLPVTLENLRINRLKVDAKAITEIICGGRWDRLKRLELIDCGVEGNLGVPLQTIGHIMQAKQLTWFQIDYSLNRKSVTEKNISAPLQMLAYALRNNSISSFTIQGHLDAMTGVYEPCKSTGCNDDDYAGPEMDLFQFPDEISPTGVHRKSSADEVPDDDHDYSSSGDGSSDGGNDFSYEDLTDDGGEAS</sequence>
<evidence type="ECO:0000313" key="4">
    <source>
        <dbReference type="Proteomes" id="UP000198287"/>
    </source>
</evidence>
<evidence type="ECO:0000259" key="2">
    <source>
        <dbReference type="PROSITE" id="PS50181"/>
    </source>
</evidence>
<evidence type="ECO:0000256" key="1">
    <source>
        <dbReference type="SAM" id="MobiDB-lite"/>
    </source>
</evidence>
<feature type="compositionally biased region" description="Acidic residues" evidence="1">
    <location>
        <begin position="621"/>
        <end position="633"/>
    </location>
</feature>
<comment type="caution">
    <text evidence="3">The sequence shown here is derived from an EMBL/GenBank/DDBJ whole genome shotgun (WGS) entry which is preliminary data.</text>
</comment>
<keyword evidence="4" id="KW-1185">Reference proteome</keyword>
<feature type="compositionally biased region" description="Low complexity" evidence="1">
    <location>
        <begin position="607"/>
        <end position="620"/>
    </location>
</feature>
<accession>A0A226CYK6</accession>
<dbReference type="AlphaFoldDB" id="A0A226CYK6"/>
<feature type="region of interest" description="Disordered" evidence="1">
    <location>
        <begin position="82"/>
        <end position="119"/>
    </location>
</feature>
<feature type="domain" description="F-box" evidence="2">
    <location>
        <begin position="2"/>
        <end position="51"/>
    </location>
</feature>
<evidence type="ECO:0000313" key="3">
    <source>
        <dbReference type="EMBL" id="OXA38043.1"/>
    </source>
</evidence>
<dbReference type="Proteomes" id="UP000198287">
    <property type="component" value="Unassembled WGS sequence"/>
</dbReference>
<gene>
    <name evidence="3" type="ORF">Fcan01_27186</name>
</gene>
<reference evidence="3 4" key="1">
    <citation type="submission" date="2015-12" db="EMBL/GenBank/DDBJ databases">
        <title>The genome of Folsomia candida.</title>
        <authorList>
            <person name="Faddeeva A."/>
            <person name="Derks M.F."/>
            <person name="Anvar Y."/>
            <person name="Smit S."/>
            <person name="Van Straalen N."/>
            <person name="Roelofs D."/>
        </authorList>
    </citation>
    <scope>NUCLEOTIDE SEQUENCE [LARGE SCALE GENOMIC DNA]</scope>
    <source>
        <strain evidence="3 4">VU population</strain>
        <tissue evidence="3">Whole body</tissue>
    </source>
</reference>
<dbReference type="OMA" id="VENVETC"/>
<proteinExistence type="predicted"/>
<name>A0A226CYK6_FOLCA</name>
<dbReference type="PROSITE" id="PS50181">
    <property type="entry name" value="FBOX"/>
    <property type="match status" value="1"/>
</dbReference>
<dbReference type="EMBL" id="LNIX01000049">
    <property type="protein sequence ID" value="OXA38043.1"/>
    <property type="molecule type" value="Genomic_DNA"/>
</dbReference>